<keyword evidence="1" id="KW-0812">Transmembrane</keyword>
<proteinExistence type="predicted"/>
<reference evidence="2" key="2">
    <citation type="submission" date="2019-01" db="EMBL/GenBank/DDBJ databases">
        <authorList>
            <consortium name="NCBI Pathogen Detection Project"/>
        </authorList>
    </citation>
    <scope>NUCLEOTIDE SEQUENCE</scope>
    <source>
        <strain evidence="2">P125109</strain>
    </source>
</reference>
<feature type="non-terminal residue" evidence="2">
    <location>
        <position position="1"/>
    </location>
</feature>
<accession>A0A724WM13</accession>
<dbReference type="AlphaFoldDB" id="A0A724WM13"/>
<organism evidence="2">
    <name type="scientific">Salmonella enteritidis PT4 (strain P125109)</name>
    <dbReference type="NCBI Taxonomy" id="550537"/>
    <lineage>
        <taxon>Bacteria</taxon>
        <taxon>Pseudomonadati</taxon>
        <taxon>Pseudomonadota</taxon>
        <taxon>Gammaproteobacteria</taxon>
        <taxon>Enterobacterales</taxon>
        <taxon>Enterobacteriaceae</taxon>
        <taxon>Salmonella</taxon>
    </lineage>
</organism>
<comment type="caution">
    <text evidence="2">The sequence shown here is derived from an EMBL/GenBank/DDBJ whole genome shotgun (WGS) entry which is preliminary data.</text>
</comment>
<keyword evidence="1" id="KW-0472">Membrane</keyword>
<feature type="transmembrane region" description="Helical" evidence="1">
    <location>
        <begin position="42"/>
        <end position="60"/>
    </location>
</feature>
<keyword evidence="1" id="KW-1133">Transmembrane helix</keyword>
<reference evidence="2" key="1">
    <citation type="journal article" date="2018" name="Genome Biol.">
        <title>SKESA: strategic k-mer extension for scrupulous assemblies.</title>
        <authorList>
            <person name="Souvorov A."/>
            <person name="Agarwala R."/>
            <person name="Lipman D.J."/>
        </authorList>
    </citation>
    <scope>NUCLEOTIDE SEQUENCE</scope>
    <source>
        <strain evidence="2">P125109</strain>
    </source>
</reference>
<sequence length="64" mass="7429">NFSEERYRHMLDVGSHVYLQKKESMFTKNEGEKKYQPKKFKATMGLIVASLLLILVVLLVNGTR</sequence>
<name>A0A724WM13_SALEP</name>
<gene>
    <name evidence="2" type="ORF">G2720_25825</name>
</gene>
<evidence type="ECO:0000256" key="1">
    <source>
        <dbReference type="SAM" id="Phobius"/>
    </source>
</evidence>
<evidence type="ECO:0000313" key="2">
    <source>
        <dbReference type="EMBL" id="HAE0521217.1"/>
    </source>
</evidence>
<dbReference type="EMBL" id="DAAQRD010000115">
    <property type="protein sequence ID" value="HAE0521217.1"/>
    <property type="molecule type" value="Genomic_DNA"/>
</dbReference>
<protein>
    <submittedName>
        <fullName evidence="2">Uncharacterized protein</fullName>
    </submittedName>
</protein>